<evidence type="ECO:0000313" key="2">
    <source>
        <dbReference type="Proteomes" id="UP001596439"/>
    </source>
</evidence>
<name>A0ABW2PNK2_9BACL</name>
<proteinExistence type="predicted"/>
<organism evidence="1 2">
    <name type="scientific">Exiguobacterium aestuarii</name>
    <dbReference type="NCBI Taxonomy" id="273527"/>
    <lineage>
        <taxon>Bacteria</taxon>
        <taxon>Bacillati</taxon>
        <taxon>Bacillota</taxon>
        <taxon>Bacilli</taxon>
        <taxon>Bacillales</taxon>
        <taxon>Bacillales Family XII. Incertae Sedis</taxon>
        <taxon>Exiguobacterium</taxon>
    </lineage>
</organism>
<dbReference type="Proteomes" id="UP001596439">
    <property type="component" value="Unassembled WGS sequence"/>
</dbReference>
<gene>
    <name evidence="1" type="ORF">ACFQO8_03700</name>
</gene>
<dbReference type="EMBL" id="JBHTCE010000001">
    <property type="protein sequence ID" value="MFC7389235.1"/>
    <property type="molecule type" value="Genomic_DNA"/>
</dbReference>
<dbReference type="RefSeq" id="WP_214787050.1">
    <property type="nucleotide sequence ID" value="NZ_JANIEL010000051.1"/>
</dbReference>
<comment type="caution">
    <text evidence="1">The sequence shown here is derived from an EMBL/GenBank/DDBJ whole genome shotgun (WGS) entry which is preliminary data.</text>
</comment>
<keyword evidence="2" id="KW-1185">Reference proteome</keyword>
<reference evidence="2" key="1">
    <citation type="journal article" date="2019" name="Int. J. Syst. Evol. Microbiol.">
        <title>The Global Catalogue of Microorganisms (GCM) 10K type strain sequencing project: providing services to taxonomists for standard genome sequencing and annotation.</title>
        <authorList>
            <consortium name="The Broad Institute Genomics Platform"/>
            <consortium name="The Broad Institute Genome Sequencing Center for Infectious Disease"/>
            <person name="Wu L."/>
            <person name="Ma J."/>
        </authorList>
    </citation>
    <scope>NUCLEOTIDE SEQUENCE [LARGE SCALE GENOMIC DNA]</scope>
    <source>
        <strain evidence="2">CCUG 55590</strain>
    </source>
</reference>
<sequence>MSTPTERLDDLYKDVNRLVELAADLDDIQQELKTMSREHGKRSGYYSLTFAQKQVDKLVNGIQREINEMEGGTNELAQPTT</sequence>
<evidence type="ECO:0000313" key="1">
    <source>
        <dbReference type="EMBL" id="MFC7389235.1"/>
    </source>
</evidence>
<protein>
    <submittedName>
        <fullName evidence="1">Uncharacterized protein</fullName>
    </submittedName>
</protein>
<accession>A0ABW2PNK2</accession>